<gene>
    <name evidence="10" type="primary">CWC21</name>
    <name evidence="10" type="ORF">C6P40_000433</name>
</gene>
<dbReference type="AlphaFoldDB" id="A0A9P6WMP0"/>
<evidence type="ECO:0000256" key="8">
    <source>
        <dbReference type="SAM" id="MobiDB-lite"/>
    </source>
</evidence>
<dbReference type="GO" id="GO:0005681">
    <property type="term" value="C:spliceosomal complex"/>
    <property type="evidence" value="ECO:0007669"/>
    <property type="project" value="UniProtKB-KW"/>
</dbReference>
<keyword evidence="7" id="KW-0539">Nucleus</keyword>
<evidence type="ECO:0000256" key="7">
    <source>
        <dbReference type="ARBA" id="ARBA00023242"/>
    </source>
</evidence>
<evidence type="ECO:0000256" key="5">
    <source>
        <dbReference type="ARBA" id="ARBA00022728"/>
    </source>
</evidence>
<dbReference type="EMBL" id="PUHW01000119">
    <property type="protein sequence ID" value="KAG0688828.1"/>
    <property type="molecule type" value="Genomic_DNA"/>
</dbReference>
<feature type="compositionally biased region" description="Polar residues" evidence="8">
    <location>
        <begin position="12"/>
        <end position="39"/>
    </location>
</feature>
<dbReference type="InterPro" id="IPR013170">
    <property type="entry name" value="mRNA_splic_Cwf21_dom"/>
</dbReference>
<sequence>MSYNGIGLKSVKGSSTSGFVQRNAGDSQIRSGSGESQGKQFYGRQLVERRNERVEKQRKVSSMTMDYAIWEHEKKRQIEIKAMEYRDELEQDDNLTYEKIDELVNKFRNNLLKSKQPKKSNRKYNDREKYAYNKAMNPFTKETCIINSTKDKDSNAIDAATDTRKNNNENIDENILSEETKD</sequence>
<feature type="compositionally biased region" description="Basic and acidic residues" evidence="8">
    <location>
        <begin position="149"/>
        <end position="167"/>
    </location>
</feature>
<comment type="subcellular location">
    <subcellularLocation>
        <location evidence="1">Nucleus</location>
    </subcellularLocation>
</comment>
<dbReference type="SMART" id="SM01115">
    <property type="entry name" value="cwf21"/>
    <property type="match status" value="1"/>
</dbReference>
<proteinExistence type="inferred from homology"/>
<name>A0A9P6WMP0_9ASCO</name>
<accession>A0A9P6WMP0</accession>
<keyword evidence="4" id="KW-0507">mRNA processing</keyword>
<dbReference type="Pfam" id="PF08312">
    <property type="entry name" value="cwf21"/>
    <property type="match status" value="1"/>
</dbReference>
<dbReference type="InterPro" id="IPR051372">
    <property type="entry name" value="CWC21"/>
</dbReference>
<feature type="compositionally biased region" description="Acidic residues" evidence="8">
    <location>
        <begin position="170"/>
        <end position="182"/>
    </location>
</feature>
<evidence type="ECO:0000256" key="2">
    <source>
        <dbReference type="ARBA" id="ARBA00005954"/>
    </source>
</evidence>
<dbReference type="CDD" id="cd21372">
    <property type="entry name" value="cwf21_CWC21-like"/>
    <property type="match status" value="1"/>
</dbReference>
<feature type="region of interest" description="Disordered" evidence="8">
    <location>
        <begin position="148"/>
        <end position="182"/>
    </location>
</feature>
<evidence type="ECO:0000256" key="1">
    <source>
        <dbReference type="ARBA" id="ARBA00004123"/>
    </source>
</evidence>
<evidence type="ECO:0000256" key="6">
    <source>
        <dbReference type="ARBA" id="ARBA00023187"/>
    </source>
</evidence>
<dbReference type="GO" id="GO:0008380">
    <property type="term" value="P:RNA splicing"/>
    <property type="evidence" value="ECO:0007669"/>
    <property type="project" value="UniProtKB-KW"/>
</dbReference>
<keyword evidence="5" id="KW-0747">Spliceosome</keyword>
<dbReference type="PANTHER" id="PTHR36562">
    <property type="entry name" value="SERINE/ARGININE REPETITIVE MATRIX 2"/>
    <property type="match status" value="1"/>
</dbReference>
<dbReference type="Gene3D" id="6.10.140.420">
    <property type="match status" value="1"/>
</dbReference>
<reference evidence="10" key="1">
    <citation type="submission" date="2020-11" db="EMBL/GenBank/DDBJ databases">
        <title>Kefir isolates.</title>
        <authorList>
            <person name="Marcisauskas S."/>
            <person name="Kim Y."/>
            <person name="Blasche S."/>
        </authorList>
    </citation>
    <scope>NUCLEOTIDE SEQUENCE</scope>
    <source>
        <strain evidence="10">Olga-1</strain>
    </source>
</reference>
<evidence type="ECO:0000256" key="4">
    <source>
        <dbReference type="ARBA" id="ARBA00022664"/>
    </source>
</evidence>
<feature type="region of interest" description="Disordered" evidence="8">
    <location>
        <begin position="1"/>
        <end position="44"/>
    </location>
</feature>
<comment type="caution">
    <text evidence="10">The sequence shown here is derived from an EMBL/GenBank/DDBJ whole genome shotgun (WGS) entry which is preliminary data.</text>
</comment>
<keyword evidence="11" id="KW-1185">Reference proteome</keyword>
<protein>
    <recommendedName>
        <fullName evidence="3">Pre-mRNA-splicing factor CWC21</fullName>
    </recommendedName>
</protein>
<organism evidence="10 11">
    <name type="scientific">Pichia californica</name>
    <dbReference type="NCBI Taxonomy" id="460514"/>
    <lineage>
        <taxon>Eukaryota</taxon>
        <taxon>Fungi</taxon>
        <taxon>Dikarya</taxon>
        <taxon>Ascomycota</taxon>
        <taxon>Saccharomycotina</taxon>
        <taxon>Pichiomycetes</taxon>
        <taxon>Pichiales</taxon>
        <taxon>Pichiaceae</taxon>
        <taxon>Pichia</taxon>
    </lineage>
</organism>
<dbReference type="Proteomes" id="UP000697127">
    <property type="component" value="Unassembled WGS sequence"/>
</dbReference>
<keyword evidence="6" id="KW-0508">mRNA splicing</keyword>
<dbReference type="GO" id="GO:0006397">
    <property type="term" value="P:mRNA processing"/>
    <property type="evidence" value="ECO:0007669"/>
    <property type="project" value="UniProtKB-KW"/>
</dbReference>
<evidence type="ECO:0000256" key="3">
    <source>
        <dbReference type="ARBA" id="ARBA00020641"/>
    </source>
</evidence>
<feature type="domain" description="CWF21" evidence="9">
    <location>
        <begin position="70"/>
        <end position="116"/>
    </location>
</feature>
<evidence type="ECO:0000313" key="10">
    <source>
        <dbReference type="EMBL" id="KAG0688828.1"/>
    </source>
</evidence>
<comment type="similarity">
    <text evidence="2">Belongs to the CWC21 family.</text>
</comment>
<dbReference type="PANTHER" id="PTHR36562:SF5">
    <property type="entry name" value="SERINE_ARGININE REPETITIVE MATRIX 2"/>
    <property type="match status" value="1"/>
</dbReference>
<evidence type="ECO:0000313" key="11">
    <source>
        <dbReference type="Proteomes" id="UP000697127"/>
    </source>
</evidence>
<evidence type="ECO:0000259" key="9">
    <source>
        <dbReference type="SMART" id="SM01115"/>
    </source>
</evidence>